<comment type="caution">
    <text evidence="2">The sequence shown here is derived from an EMBL/GenBank/DDBJ whole genome shotgun (WGS) entry which is preliminary data.</text>
</comment>
<keyword evidence="3" id="KW-1185">Reference proteome</keyword>
<proteinExistence type="predicted"/>
<protein>
    <recommendedName>
        <fullName evidence="1">DUF6745 domain-containing protein</fullName>
    </recommendedName>
</protein>
<gene>
    <name evidence="2" type="ORF">SK854_36765</name>
</gene>
<reference evidence="2 3" key="2">
    <citation type="submission" date="2023-11" db="EMBL/GenBank/DDBJ databases">
        <authorList>
            <person name="Lara A.C."/>
            <person name="Chronakova A."/>
        </authorList>
    </citation>
    <scope>NUCLEOTIDE SEQUENCE [LARGE SCALE GENOMIC DNA]</scope>
    <source>
        <strain evidence="2 3">BCCO 10_0061</strain>
    </source>
</reference>
<dbReference type="Proteomes" id="UP001285352">
    <property type="component" value="Unassembled WGS sequence"/>
</dbReference>
<name>A0ABU4V7E0_9PSEU</name>
<dbReference type="EMBL" id="JAXAVU010000014">
    <property type="protein sequence ID" value="MDX8147711.1"/>
    <property type="molecule type" value="Genomic_DNA"/>
</dbReference>
<evidence type="ECO:0000259" key="1">
    <source>
        <dbReference type="Pfam" id="PF20530"/>
    </source>
</evidence>
<evidence type="ECO:0000313" key="2">
    <source>
        <dbReference type="EMBL" id="MDX8147711.1"/>
    </source>
</evidence>
<organism evidence="2 3">
    <name type="scientific">Lentzea sokolovensis</name>
    <dbReference type="NCBI Taxonomy" id="3095429"/>
    <lineage>
        <taxon>Bacteria</taxon>
        <taxon>Bacillati</taxon>
        <taxon>Actinomycetota</taxon>
        <taxon>Actinomycetes</taxon>
        <taxon>Pseudonocardiales</taxon>
        <taxon>Pseudonocardiaceae</taxon>
        <taxon>Lentzea</taxon>
    </lineage>
</organism>
<reference evidence="2 3" key="1">
    <citation type="submission" date="2023-11" db="EMBL/GenBank/DDBJ databases">
        <title>Lentzea sokolovensis, sp. nov., Lentzea kristufkii, sp. nov., and Lentzea miocenensis, sp. nov., rare actinobacteria from Sokolov Coal Basin, Miocene lacustrine sediment, Czech Republic.</title>
        <authorList>
            <person name="Lara A."/>
            <person name="Kotroba L."/>
            <person name="Nouioui I."/>
            <person name="Neumann-Schaal M."/>
            <person name="Mast Y."/>
            <person name="Chronakova A."/>
        </authorList>
    </citation>
    <scope>NUCLEOTIDE SEQUENCE [LARGE SCALE GENOMIC DNA]</scope>
    <source>
        <strain evidence="2 3">BCCO 10_0061</strain>
    </source>
</reference>
<feature type="domain" description="DUF6745" evidence="1">
    <location>
        <begin position="139"/>
        <end position="331"/>
    </location>
</feature>
<dbReference type="InterPro" id="IPR046633">
    <property type="entry name" value="DUF6745"/>
</dbReference>
<dbReference type="Pfam" id="PF20530">
    <property type="entry name" value="DUF6745"/>
    <property type="match status" value="1"/>
</dbReference>
<dbReference type="RefSeq" id="WP_319979754.1">
    <property type="nucleotide sequence ID" value="NZ_JAXAVU010000014.1"/>
</dbReference>
<accession>A0ABU4V7E0</accession>
<sequence length="336" mass="37612">MSAPSGLEARSTDRSPLREDWLAHALSTAPADRPAAEEAVVRLYAATGRPPPEFAWVRSPAEAATVLPAKEIFRYHDNWQTVEAQIAALVSDLRQRLRQRGDWQGAPSRRGGDLRRIVRESLIPAINSTMPGSLGIGWAGQHEADWLADVNAPDLALLDEWVTLTRSTGWWWPRAGFCVMADRPTAVHVDANSLLHNDNGPAITFADGTHAHAWHGTTVPRWVIEEPDVVRIMTERRLELRFAAAERLGWETYVDQATTPLIATAPDPGNPGFDLRLYDLWDQVNLLLVVNGSVERDGTRRRYGLRVNRWQRDPLDAAATTYGLRADQYAQLLRRT</sequence>
<evidence type="ECO:0000313" key="3">
    <source>
        <dbReference type="Proteomes" id="UP001285352"/>
    </source>
</evidence>